<protein>
    <submittedName>
        <fullName evidence="1">Uncharacterized protein</fullName>
    </submittedName>
</protein>
<sequence>MYFSVPYACTDLNAKMEAMITILEGGTQDHVHHKWKEDLIEMLEELGQSYRVLFISYNQLKSKTSSNVVLIWTKESWIQQVWFIFKLYMLLSMVKH</sequence>
<dbReference type="EMBL" id="BT145491">
    <property type="protein sequence ID" value="AFK45285.1"/>
    <property type="molecule type" value="mRNA"/>
</dbReference>
<organism evidence="1">
    <name type="scientific">Lotus japonicus</name>
    <name type="common">Lotus corniculatus var. japonicus</name>
    <dbReference type="NCBI Taxonomy" id="34305"/>
    <lineage>
        <taxon>Eukaryota</taxon>
        <taxon>Viridiplantae</taxon>
        <taxon>Streptophyta</taxon>
        <taxon>Embryophyta</taxon>
        <taxon>Tracheophyta</taxon>
        <taxon>Spermatophyta</taxon>
        <taxon>Magnoliopsida</taxon>
        <taxon>eudicotyledons</taxon>
        <taxon>Gunneridae</taxon>
        <taxon>Pentapetalae</taxon>
        <taxon>rosids</taxon>
        <taxon>fabids</taxon>
        <taxon>Fabales</taxon>
        <taxon>Fabaceae</taxon>
        <taxon>Papilionoideae</taxon>
        <taxon>50 kb inversion clade</taxon>
        <taxon>NPAAA clade</taxon>
        <taxon>Hologalegina</taxon>
        <taxon>robinioid clade</taxon>
        <taxon>Loteae</taxon>
        <taxon>Lotus</taxon>
    </lineage>
</organism>
<name>I3SYE3_LOTJA</name>
<accession>I3SYE3</accession>
<reference evidence="1" key="1">
    <citation type="submission" date="2012-05" db="EMBL/GenBank/DDBJ databases">
        <authorList>
            <person name="Krishnakumar V."/>
            <person name="Cheung F."/>
            <person name="Xiao Y."/>
            <person name="Chan A."/>
            <person name="Moskal W.A."/>
            <person name="Town C.D."/>
        </authorList>
    </citation>
    <scope>NUCLEOTIDE SEQUENCE</scope>
</reference>
<evidence type="ECO:0000313" key="1">
    <source>
        <dbReference type="EMBL" id="AFK45285.1"/>
    </source>
</evidence>
<proteinExistence type="evidence at transcript level"/>
<dbReference type="AlphaFoldDB" id="I3SYE3"/>